<dbReference type="InterPro" id="IPR021109">
    <property type="entry name" value="Peptidase_aspartic_dom_sf"/>
</dbReference>
<dbReference type="EMBL" id="NCVQ01000010">
    <property type="protein sequence ID" value="PWZ08148.1"/>
    <property type="molecule type" value="Genomic_DNA"/>
</dbReference>
<reference evidence="1 2" key="1">
    <citation type="journal article" date="2018" name="Nat. Genet.">
        <title>Extensive intraspecific gene order and gene structural variations between Mo17 and other maize genomes.</title>
        <authorList>
            <person name="Sun S."/>
            <person name="Zhou Y."/>
            <person name="Chen J."/>
            <person name="Shi J."/>
            <person name="Zhao H."/>
            <person name="Zhao H."/>
            <person name="Song W."/>
            <person name="Zhang M."/>
            <person name="Cui Y."/>
            <person name="Dong X."/>
            <person name="Liu H."/>
            <person name="Ma X."/>
            <person name="Jiao Y."/>
            <person name="Wang B."/>
            <person name="Wei X."/>
            <person name="Stein J.C."/>
            <person name="Glaubitz J.C."/>
            <person name="Lu F."/>
            <person name="Yu G."/>
            <person name="Liang C."/>
            <person name="Fengler K."/>
            <person name="Li B."/>
            <person name="Rafalski A."/>
            <person name="Schnable P.S."/>
            <person name="Ware D.H."/>
            <person name="Buckler E.S."/>
            <person name="Lai J."/>
        </authorList>
    </citation>
    <scope>NUCLEOTIDE SEQUENCE [LARGE SCALE GENOMIC DNA]</scope>
    <source>
        <strain evidence="2">cv. Missouri 17</strain>
        <tissue evidence="1">Seedling</tissue>
    </source>
</reference>
<dbReference type="Gene3D" id="2.40.70.10">
    <property type="entry name" value="Acid Proteases"/>
    <property type="match status" value="1"/>
</dbReference>
<sequence length="343" mass="39056">MLSVYDALCLSPDLRKAFVTCTLSFPEDYRAEVSQVEAELAQTQNMTFADKDLLLGNKKHNRPLLMLGEIDDLVINRIMIDGGSAINLLPLRTLKRIGYSAGDLSQSNVIIHGFNQSGQEALGIISLVLKLQKLVTYVNFHVIDAATSYNALIGRPWLHENKVVPSTLHQCIKYKDTSGDIVRIFMDKKPFTVAETFYADAKFYFETVDKISKPKTISSSVQDLPDRDTGKSSVNQKRYQYIPSDQRRKGDPIFRVINKARNYKGTTFPTPLPPLVQYRINQAKIEKHDKNKVCTSHIRIDDETLPIALYDNRVLYMMQQMDYDTSMALHYAMAEGSLRHLKR</sequence>
<accession>A0A3L6DII5</accession>
<gene>
    <name evidence="1" type="ORF">Zm00014a_040016</name>
</gene>
<dbReference type="CDD" id="cd00303">
    <property type="entry name" value="retropepsin_like"/>
    <property type="match status" value="1"/>
</dbReference>
<evidence type="ECO:0000313" key="1">
    <source>
        <dbReference type="EMBL" id="PWZ08148.1"/>
    </source>
</evidence>
<dbReference type="Proteomes" id="UP000251960">
    <property type="component" value="Chromosome 9"/>
</dbReference>
<comment type="caution">
    <text evidence="1">The sequence shown here is derived from an EMBL/GenBank/DDBJ whole genome shotgun (WGS) entry which is preliminary data.</text>
</comment>
<dbReference type="AlphaFoldDB" id="A0A3L6DII5"/>
<name>A0A3L6DII5_MAIZE</name>
<protein>
    <submittedName>
        <fullName evidence="1">Uncharacterized protein</fullName>
    </submittedName>
</protein>
<dbReference type="PANTHER" id="PTHR33240">
    <property type="entry name" value="OS08G0508500 PROTEIN"/>
    <property type="match status" value="1"/>
</dbReference>
<evidence type="ECO:0000313" key="2">
    <source>
        <dbReference type="Proteomes" id="UP000251960"/>
    </source>
</evidence>
<dbReference type="PANTHER" id="PTHR33240:SF15">
    <property type="entry name" value="GAG-PRO-LIKE PROTEIN"/>
    <property type="match status" value="1"/>
</dbReference>
<organism evidence="1 2">
    <name type="scientific">Zea mays</name>
    <name type="common">Maize</name>
    <dbReference type="NCBI Taxonomy" id="4577"/>
    <lineage>
        <taxon>Eukaryota</taxon>
        <taxon>Viridiplantae</taxon>
        <taxon>Streptophyta</taxon>
        <taxon>Embryophyta</taxon>
        <taxon>Tracheophyta</taxon>
        <taxon>Spermatophyta</taxon>
        <taxon>Magnoliopsida</taxon>
        <taxon>Liliopsida</taxon>
        <taxon>Poales</taxon>
        <taxon>Poaceae</taxon>
        <taxon>PACMAD clade</taxon>
        <taxon>Panicoideae</taxon>
        <taxon>Andropogonodae</taxon>
        <taxon>Andropogoneae</taxon>
        <taxon>Tripsacinae</taxon>
        <taxon>Zea</taxon>
    </lineage>
</organism>
<proteinExistence type="predicted"/>
<dbReference type="SUPFAM" id="SSF50630">
    <property type="entry name" value="Acid proteases"/>
    <property type="match status" value="1"/>
</dbReference>